<dbReference type="PROSITE" id="PS50206">
    <property type="entry name" value="RHODANESE_3"/>
    <property type="match status" value="1"/>
</dbReference>
<protein>
    <submittedName>
        <fullName evidence="3">Rhodanese-related sulfurtransferase</fullName>
    </submittedName>
</protein>
<keyword evidence="1" id="KW-0732">Signal</keyword>
<proteinExistence type="predicted"/>
<comment type="caution">
    <text evidence="3">The sequence shown here is derived from an EMBL/GenBank/DDBJ whole genome shotgun (WGS) entry which is preliminary data.</text>
</comment>
<dbReference type="PANTHER" id="PTHR45431">
    <property type="entry name" value="RHODANESE-LIKE DOMAIN-CONTAINING PROTEIN 15, CHLOROPLASTIC"/>
    <property type="match status" value="1"/>
</dbReference>
<feature type="signal peptide" evidence="1">
    <location>
        <begin position="1"/>
        <end position="24"/>
    </location>
</feature>
<dbReference type="GO" id="GO:0016740">
    <property type="term" value="F:transferase activity"/>
    <property type="evidence" value="ECO:0007669"/>
    <property type="project" value="UniProtKB-KW"/>
</dbReference>
<dbReference type="Gene3D" id="3.40.250.10">
    <property type="entry name" value="Rhodanese-like domain"/>
    <property type="match status" value="1"/>
</dbReference>
<feature type="chain" id="PRO_5031448816" evidence="1">
    <location>
        <begin position="25"/>
        <end position="120"/>
    </location>
</feature>
<dbReference type="SMART" id="SM00450">
    <property type="entry name" value="RHOD"/>
    <property type="match status" value="1"/>
</dbReference>
<feature type="domain" description="Rhodanese" evidence="2">
    <location>
        <begin position="30"/>
        <end position="119"/>
    </location>
</feature>
<dbReference type="PANTHER" id="PTHR45431:SF3">
    <property type="entry name" value="RHODANESE-LIKE DOMAIN-CONTAINING PROTEIN 15, CHLOROPLASTIC"/>
    <property type="match status" value="1"/>
</dbReference>
<dbReference type="RefSeq" id="WP_182484966.1">
    <property type="nucleotide sequence ID" value="NZ_JACGWU010000005.1"/>
</dbReference>
<dbReference type="InterPro" id="IPR036873">
    <property type="entry name" value="Rhodanese-like_dom_sf"/>
</dbReference>
<dbReference type="SUPFAM" id="SSF52821">
    <property type="entry name" value="Rhodanese/Cell cycle control phosphatase"/>
    <property type="match status" value="1"/>
</dbReference>
<evidence type="ECO:0000313" key="4">
    <source>
        <dbReference type="Proteomes" id="UP000524237"/>
    </source>
</evidence>
<dbReference type="AlphaFoldDB" id="A0A7W3JUP3"/>
<dbReference type="Proteomes" id="UP000524237">
    <property type="component" value="Unassembled WGS sequence"/>
</dbReference>
<keyword evidence="3" id="KW-0808">Transferase</keyword>
<dbReference type="InterPro" id="IPR052367">
    <property type="entry name" value="Thiosulfate_ST/Rhodanese-like"/>
</dbReference>
<name>A0A7W3JUP3_9MICO</name>
<sequence length="120" mass="12052">MKKIFAFAALALATVFVLTACAPAAAPIVVSQGTVIIDVRTPAEFAGGHLEGAVNIDVESTTFAATVSKLPTAGTYVVYCKSGNRAGQAITQMKSLGFTDMVNAGSVAAASSATGLAIVQ</sequence>
<evidence type="ECO:0000259" key="2">
    <source>
        <dbReference type="PROSITE" id="PS50206"/>
    </source>
</evidence>
<dbReference type="PROSITE" id="PS51257">
    <property type="entry name" value="PROKAR_LIPOPROTEIN"/>
    <property type="match status" value="1"/>
</dbReference>
<evidence type="ECO:0000313" key="3">
    <source>
        <dbReference type="EMBL" id="MBA8829538.1"/>
    </source>
</evidence>
<dbReference type="Pfam" id="PF00581">
    <property type="entry name" value="Rhodanese"/>
    <property type="match status" value="1"/>
</dbReference>
<keyword evidence="4" id="KW-1185">Reference proteome</keyword>
<dbReference type="InterPro" id="IPR001763">
    <property type="entry name" value="Rhodanese-like_dom"/>
</dbReference>
<reference evidence="3 4" key="1">
    <citation type="submission" date="2020-07" db="EMBL/GenBank/DDBJ databases">
        <title>Sequencing the genomes of 1000 actinobacteria strains.</title>
        <authorList>
            <person name="Klenk H.-P."/>
        </authorList>
    </citation>
    <scope>NUCLEOTIDE SEQUENCE [LARGE SCALE GENOMIC DNA]</scope>
    <source>
        <strain evidence="3 4">DSM 23737</strain>
    </source>
</reference>
<gene>
    <name evidence="3" type="ORF">FB555_001647</name>
</gene>
<organism evidence="3 4">
    <name type="scientific">Alpinimonas psychrophila</name>
    <dbReference type="NCBI Taxonomy" id="748908"/>
    <lineage>
        <taxon>Bacteria</taxon>
        <taxon>Bacillati</taxon>
        <taxon>Actinomycetota</taxon>
        <taxon>Actinomycetes</taxon>
        <taxon>Micrococcales</taxon>
        <taxon>Microbacteriaceae</taxon>
        <taxon>Alpinimonas</taxon>
    </lineage>
</organism>
<accession>A0A7W3JUP3</accession>
<dbReference type="EMBL" id="JACGWU010000005">
    <property type="protein sequence ID" value="MBA8829538.1"/>
    <property type="molecule type" value="Genomic_DNA"/>
</dbReference>
<dbReference type="CDD" id="cd00158">
    <property type="entry name" value="RHOD"/>
    <property type="match status" value="1"/>
</dbReference>
<evidence type="ECO:0000256" key="1">
    <source>
        <dbReference type="SAM" id="SignalP"/>
    </source>
</evidence>